<dbReference type="InterPro" id="IPR036188">
    <property type="entry name" value="FAD/NAD-bd_sf"/>
</dbReference>
<keyword evidence="1" id="KW-0560">Oxidoreductase</keyword>
<dbReference type="RefSeq" id="WP_184335693.1">
    <property type="nucleotide sequence ID" value="NZ_JACHHZ010000007.1"/>
</dbReference>
<dbReference type="SUPFAM" id="SSF51905">
    <property type="entry name" value="FAD/NAD(P)-binding domain"/>
    <property type="match status" value="1"/>
</dbReference>
<dbReference type="Pfam" id="PF13450">
    <property type="entry name" value="NAD_binding_8"/>
    <property type="match status" value="1"/>
</dbReference>
<sequence>MDKRDRALGMDASITRRDFIDGVAQIVGSAAALSVAGFAPATASAATTEAASLPGSDYPPMRQGMRGFEDAAMNVGHALRDGGLFETSTDTGEVYDLVVVGSGMAGLSAAYFYRKQIPGAKILVLDGCDDFGGHARRVEFNVDGKQLLICGGTEEIWNPNTFSPESLQMLKDIGIDRERYARHMQANEDPIEKLGLGGSGLFFDKETFGADRLVTKRPPTRGTSAAQWREYFDRTPMSENLKVGFIKLYTDKTDYMAGLSVAEKIQRLKKMSYADYLSNVARIHPETVAFQVRNGSGDSDNQAAGPETYSAWYAWRKNQRGFDGLGLPQANQLSNLTNDPGQNIVFPDGNAGVARLLIRSMIPASLPGSTAEDSIPARFRYDKLDLPENDVRVRLSSMVARVRHLGDPLTAKEVEVTYIRDGQSYRVRANATVMACFNTMIPHLVPELPEIQKAALRMAVRKPLVRTFVAIRDWSAFQKVGVSEISCPGMFHQYIKPWTRPEWGGAYRNARNPNDPVIVYMRLATSMLEMHGSGLPPREQWRAARAKLQAISFETMERNVRSQLDRVLGPGGFNARRDIAGITVCRWSHGYAGGSNELYDPDWSHRTDAPWVVGRQRFGRIAISNSDAAATSLTSAAFAQSHRAVMEIVNDVVRPVYDFRWSERDTAGEPGVTGRLAT</sequence>
<evidence type="ECO:0000313" key="2">
    <source>
        <dbReference type="Proteomes" id="UP000588068"/>
    </source>
</evidence>
<gene>
    <name evidence="1" type="ORF">HNQ60_005228</name>
</gene>
<dbReference type="Proteomes" id="UP000588068">
    <property type="component" value="Unassembled WGS sequence"/>
</dbReference>
<protein>
    <submittedName>
        <fullName evidence="1">Spermidine dehydrogenase</fullName>
        <ecNumber evidence="1">1.5.99.6</ecNumber>
    </submittedName>
</protein>
<dbReference type="AlphaFoldDB" id="A0A841HTS6"/>
<dbReference type="GO" id="GO:0050289">
    <property type="term" value="F:spermidine dehydrogenase activity"/>
    <property type="evidence" value="ECO:0007669"/>
    <property type="project" value="UniProtKB-EC"/>
</dbReference>
<comment type="caution">
    <text evidence="1">The sequence shown here is derived from an EMBL/GenBank/DDBJ whole genome shotgun (WGS) entry which is preliminary data.</text>
</comment>
<dbReference type="InterPro" id="IPR006311">
    <property type="entry name" value="TAT_signal"/>
</dbReference>
<proteinExistence type="predicted"/>
<evidence type="ECO:0000313" key="1">
    <source>
        <dbReference type="EMBL" id="MBB6096306.1"/>
    </source>
</evidence>
<organism evidence="1 2">
    <name type="scientific">Povalibacter uvarum</name>
    <dbReference type="NCBI Taxonomy" id="732238"/>
    <lineage>
        <taxon>Bacteria</taxon>
        <taxon>Pseudomonadati</taxon>
        <taxon>Pseudomonadota</taxon>
        <taxon>Gammaproteobacteria</taxon>
        <taxon>Steroidobacterales</taxon>
        <taxon>Steroidobacteraceae</taxon>
        <taxon>Povalibacter</taxon>
    </lineage>
</organism>
<dbReference type="EMBL" id="JACHHZ010000007">
    <property type="protein sequence ID" value="MBB6096306.1"/>
    <property type="molecule type" value="Genomic_DNA"/>
</dbReference>
<reference evidence="1 2" key="1">
    <citation type="submission" date="2020-08" db="EMBL/GenBank/DDBJ databases">
        <title>Genomic Encyclopedia of Type Strains, Phase IV (KMG-IV): sequencing the most valuable type-strain genomes for metagenomic binning, comparative biology and taxonomic classification.</title>
        <authorList>
            <person name="Goeker M."/>
        </authorList>
    </citation>
    <scope>NUCLEOTIDE SEQUENCE [LARGE SCALE GENOMIC DNA]</scope>
    <source>
        <strain evidence="1 2">DSM 26723</strain>
    </source>
</reference>
<accession>A0A841HTS6</accession>
<dbReference type="EC" id="1.5.99.6" evidence="1"/>
<dbReference type="Gene3D" id="3.50.50.60">
    <property type="entry name" value="FAD/NAD(P)-binding domain"/>
    <property type="match status" value="1"/>
</dbReference>
<keyword evidence="2" id="KW-1185">Reference proteome</keyword>
<name>A0A841HTS6_9GAMM</name>
<dbReference type="PROSITE" id="PS51318">
    <property type="entry name" value="TAT"/>
    <property type="match status" value="1"/>
</dbReference>